<proteinExistence type="predicted"/>
<organism evidence="1 2">
    <name type="scientific">Laribacter hongkongensis</name>
    <dbReference type="NCBI Taxonomy" id="168471"/>
    <lineage>
        <taxon>Bacteria</taxon>
        <taxon>Pseudomonadati</taxon>
        <taxon>Pseudomonadota</taxon>
        <taxon>Betaproteobacteria</taxon>
        <taxon>Neisseriales</taxon>
        <taxon>Aquaspirillaceae</taxon>
        <taxon>Laribacter</taxon>
    </lineage>
</organism>
<evidence type="ECO:0000313" key="1">
    <source>
        <dbReference type="EMBL" id="MCG9026388.1"/>
    </source>
</evidence>
<gene>
    <name evidence="1" type="ORF">LH440_10860</name>
</gene>
<accession>A0ABD4STE7</accession>
<dbReference type="EMBL" id="JAJAXM010000019">
    <property type="protein sequence ID" value="MCG9026388.1"/>
    <property type="molecule type" value="Genomic_DNA"/>
</dbReference>
<dbReference type="RefSeq" id="WP_012696974.1">
    <property type="nucleotide sequence ID" value="NZ_JAJAWK010000011.1"/>
</dbReference>
<name>A0ABD4STE7_9NEIS</name>
<comment type="caution">
    <text evidence="1">The sequence shown here is derived from an EMBL/GenBank/DDBJ whole genome shotgun (WGS) entry which is preliminary data.</text>
</comment>
<sequence length="61" mass="6910">MNKSTLEHRRHAFAAKAAQDMALRRGVPLSPPNPETRRNAQARRFAEDLDELIAAIYPTTH</sequence>
<dbReference type="Proteomes" id="UP001200247">
    <property type="component" value="Unassembled WGS sequence"/>
</dbReference>
<reference evidence="1 2" key="1">
    <citation type="submission" date="2021-10" db="EMBL/GenBank/DDBJ databases">
        <title>Whole-genome sequencing analysis of Laribacter hongkongensis: virulence gene profiles, carbohydrate-active enzyme prediction, and antimicrobial resistance characterization.</title>
        <authorList>
            <person name="Yuan P."/>
            <person name="Zhan Y."/>
            <person name="Chen D."/>
        </authorList>
    </citation>
    <scope>NUCLEOTIDE SEQUENCE [LARGE SCALE GENOMIC DNA]</scope>
    <source>
        <strain evidence="1 2">W67</strain>
    </source>
</reference>
<evidence type="ECO:0000313" key="2">
    <source>
        <dbReference type="Proteomes" id="UP001200247"/>
    </source>
</evidence>
<dbReference type="AlphaFoldDB" id="A0ABD4STE7"/>
<protein>
    <submittedName>
        <fullName evidence="1">Uncharacterized protein</fullName>
    </submittedName>
</protein>